<evidence type="ECO:0000313" key="3">
    <source>
        <dbReference type="Proteomes" id="UP000518605"/>
    </source>
</evidence>
<dbReference type="EMBL" id="JACHXW010000004">
    <property type="protein sequence ID" value="MBB3151646.1"/>
    <property type="molecule type" value="Genomic_DNA"/>
</dbReference>
<evidence type="ECO:0000313" key="2">
    <source>
        <dbReference type="EMBL" id="MBB3151646.1"/>
    </source>
</evidence>
<keyword evidence="3" id="KW-1185">Reference proteome</keyword>
<comment type="caution">
    <text evidence="2">The sequence shown here is derived from an EMBL/GenBank/DDBJ whole genome shotgun (WGS) entry which is preliminary data.</text>
</comment>
<dbReference type="InterPro" id="IPR046909">
    <property type="entry name" value="cREC_REC"/>
</dbReference>
<dbReference type="RefSeq" id="WP_183560820.1">
    <property type="nucleotide sequence ID" value="NZ_CBCSLB010000011.1"/>
</dbReference>
<evidence type="ECO:0000259" key="1">
    <source>
        <dbReference type="Pfam" id="PF20274"/>
    </source>
</evidence>
<dbReference type="Proteomes" id="UP000518605">
    <property type="component" value="Unassembled WGS sequence"/>
</dbReference>
<gene>
    <name evidence="2" type="ORF">FHS16_001692</name>
</gene>
<reference evidence="2 3" key="1">
    <citation type="submission" date="2020-08" db="EMBL/GenBank/DDBJ databases">
        <title>Genomic Encyclopedia of Type Strains, Phase III (KMG-III): the genomes of soil and plant-associated and newly described type strains.</title>
        <authorList>
            <person name="Whitman W."/>
        </authorList>
    </citation>
    <scope>NUCLEOTIDE SEQUENCE [LARGE SCALE GENOMIC DNA]</scope>
    <source>
        <strain evidence="2 3">CECT 8234</strain>
    </source>
</reference>
<dbReference type="AlphaFoldDB" id="A0A7W5G9H2"/>
<accession>A0A7W5G9H2</accession>
<proteinExistence type="predicted"/>
<dbReference type="Pfam" id="PF20274">
    <property type="entry name" value="cREC_REC"/>
    <property type="match status" value="1"/>
</dbReference>
<feature type="domain" description="Cyclic-phosphate processing Receiver" evidence="1">
    <location>
        <begin position="2"/>
        <end position="85"/>
    </location>
</feature>
<protein>
    <recommendedName>
        <fullName evidence="1">Cyclic-phosphate processing Receiver domain-containing protein</fullName>
    </recommendedName>
</protein>
<name>A0A7W5G9H2_9BACL</name>
<sequence length="112" mass="12629">MIHVYLDDYRVCPKGFILAINAEECKQLLDLEQVGILSLDYDLGWAQPTGYEVVRHIVETGRYPEQIYLHTSSSAGRMQMYDMLMSSAPVDTKLHNGPMPDALLNQIAGRLS</sequence>
<organism evidence="2 3">
    <name type="scientific">Paenibacillus endophyticus</name>
    <dbReference type="NCBI Taxonomy" id="1294268"/>
    <lineage>
        <taxon>Bacteria</taxon>
        <taxon>Bacillati</taxon>
        <taxon>Bacillota</taxon>
        <taxon>Bacilli</taxon>
        <taxon>Bacillales</taxon>
        <taxon>Paenibacillaceae</taxon>
        <taxon>Paenibacillus</taxon>
    </lineage>
</organism>